<keyword evidence="3" id="KW-0805">Transcription regulation</keyword>
<dbReference type="InterPro" id="IPR001867">
    <property type="entry name" value="OmpR/PhoB-type_DNA-bd"/>
</dbReference>
<name>A0A841H6X2_9BACT</name>
<feature type="domain" description="Response regulatory" evidence="8">
    <location>
        <begin position="4"/>
        <end position="120"/>
    </location>
</feature>
<evidence type="ECO:0000256" key="7">
    <source>
        <dbReference type="PROSITE-ProRule" id="PRU01091"/>
    </source>
</evidence>
<dbReference type="InterPro" id="IPR036388">
    <property type="entry name" value="WH-like_DNA-bd_sf"/>
</dbReference>
<dbReference type="InterPro" id="IPR011006">
    <property type="entry name" value="CheY-like_superfamily"/>
</dbReference>
<dbReference type="Gene3D" id="1.10.10.10">
    <property type="entry name" value="Winged helix-like DNA-binding domain superfamily/Winged helix DNA-binding domain"/>
    <property type="match status" value="1"/>
</dbReference>
<dbReference type="PROSITE" id="PS51755">
    <property type="entry name" value="OMPR_PHOB"/>
    <property type="match status" value="1"/>
</dbReference>
<dbReference type="Gene3D" id="3.40.50.2300">
    <property type="match status" value="1"/>
</dbReference>
<dbReference type="SUPFAM" id="SSF52172">
    <property type="entry name" value="CheY-like"/>
    <property type="match status" value="1"/>
</dbReference>
<dbReference type="Pfam" id="PF00072">
    <property type="entry name" value="Response_reg"/>
    <property type="match status" value="1"/>
</dbReference>
<feature type="DNA-binding region" description="OmpR/PhoB-type" evidence="7">
    <location>
        <begin position="133"/>
        <end position="229"/>
    </location>
</feature>
<dbReference type="Gene3D" id="6.10.250.690">
    <property type="match status" value="1"/>
</dbReference>
<dbReference type="RefSeq" id="WP_170035568.1">
    <property type="nucleotide sequence ID" value="NZ_JABDTL010000001.1"/>
</dbReference>
<evidence type="ECO:0000313" key="11">
    <source>
        <dbReference type="Proteomes" id="UP000582837"/>
    </source>
</evidence>
<evidence type="ECO:0000256" key="2">
    <source>
        <dbReference type="ARBA" id="ARBA00023012"/>
    </source>
</evidence>
<proteinExistence type="predicted"/>
<organism evidence="10 11">
    <name type="scientific">Longimicrobium terrae</name>
    <dbReference type="NCBI Taxonomy" id="1639882"/>
    <lineage>
        <taxon>Bacteria</taxon>
        <taxon>Pseudomonadati</taxon>
        <taxon>Gemmatimonadota</taxon>
        <taxon>Longimicrobiia</taxon>
        <taxon>Longimicrobiales</taxon>
        <taxon>Longimicrobiaceae</taxon>
        <taxon>Longimicrobium</taxon>
    </lineage>
</organism>
<dbReference type="SMART" id="SM00448">
    <property type="entry name" value="REC"/>
    <property type="match status" value="1"/>
</dbReference>
<dbReference type="FunFam" id="3.40.50.2300:FF:000001">
    <property type="entry name" value="DNA-binding response regulator PhoB"/>
    <property type="match status" value="1"/>
</dbReference>
<dbReference type="InterPro" id="IPR016032">
    <property type="entry name" value="Sig_transdc_resp-reg_C-effctor"/>
</dbReference>
<keyword evidence="4 7" id="KW-0238">DNA-binding</keyword>
<feature type="modified residue" description="4-aspartylphosphate" evidence="6">
    <location>
        <position position="53"/>
    </location>
</feature>
<keyword evidence="2" id="KW-0902">Two-component regulatory system</keyword>
<comment type="caution">
    <text evidence="10">The sequence shown here is derived from an EMBL/GenBank/DDBJ whole genome shotgun (WGS) entry which is preliminary data.</text>
</comment>
<evidence type="ECO:0000259" key="8">
    <source>
        <dbReference type="PROSITE" id="PS50110"/>
    </source>
</evidence>
<dbReference type="GO" id="GO:0005829">
    <property type="term" value="C:cytosol"/>
    <property type="evidence" value="ECO:0007669"/>
    <property type="project" value="TreeGrafter"/>
</dbReference>
<reference evidence="10 11" key="1">
    <citation type="submission" date="2020-08" db="EMBL/GenBank/DDBJ databases">
        <title>Genomic Encyclopedia of Type Strains, Phase IV (KMG-IV): sequencing the most valuable type-strain genomes for metagenomic binning, comparative biology and taxonomic classification.</title>
        <authorList>
            <person name="Goeker M."/>
        </authorList>
    </citation>
    <scope>NUCLEOTIDE SEQUENCE [LARGE SCALE GENOMIC DNA]</scope>
    <source>
        <strain evidence="10 11">DSM 29007</strain>
    </source>
</reference>
<keyword evidence="11" id="KW-1185">Reference proteome</keyword>
<evidence type="ECO:0000256" key="3">
    <source>
        <dbReference type="ARBA" id="ARBA00023015"/>
    </source>
</evidence>
<evidence type="ECO:0000256" key="5">
    <source>
        <dbReference type="ARBA" id="ARBA00023163"/>
    </source>
</evidence>
<accession>A0A841H6X2</accession>
<evidence type="ECO:0000256" key="6">
    <source>
        <dbReference type="PROSITE-ProRule" id="PRU00169"/>
    </source>
</evidence>
<dbReference type="GO" id="GO:0032993">
    <property type="term" value="C:protein-DNA complex"/>
    <property type="evidence" value="ECO:0007669"/>
    <property type="project" value="TreeGrafter"/>
</dbReference>
<keyword evidence="1 6" id="KW-0597">Phosphoprotein</keyword>
<feature type="domain" description="OmpR/PhoB-type" evidence="9">
    <location>
        <begin position="133"/>
        <end position="229"/>
    </location>
</feature>
<dbReference type="PROSITE" id="PS50110">
    <property type="entry name" value="RESPONSE_REGULATORY"/>
    <property type="match status" value="1"/>
</dbReference>
<dbReference type="AlphaFoldDB" id="A0A841H6X2"/>
<keyword evidence="5" id="KW-0804">Transcription</keyword>
<evidence type="ECO:0000256" key="4">
    <source>
        <dbReference type="ARBA" id="ARBA00023125"/>
    </source>
</evidence>
<dbReference type="GO" id="GO:0006355">
    <property type="term" value="P:regulation of DNA-templated transcription"/>
    <property type="evidence" value="ECO:0007669"/>
    <property type="project" value="InterPro"/>
</dbReference>
<dbReference type="Pfam" id="PF00486">
    <property type="entry name" value="Trans_reg_C"/>
    <property type="match status" value="1"/>
</dbReference>
<dbReference type="CDD" id="cd00383">
    <property type="entry name" value="trans_reg_C"/>
    <property type="match status" value="1"/>
</dbReference>
<dbReference type="InterPro" id="IPR039420">
    <property type="entry name" value="WalR-like"/>
</dbReference>
<dbReference type="GO" id="GO:0000976">
    <property type="term" value="F:transcription cis-regulatory region binding"/>
    <property type="evidence" value="ECO:0007669"/>
    <property type="project" value="TreeGrafter"/>
</dbReference>
<sequence length="233" mass="26277">MPAHILVVDDEPDISALVAYHLARESYRVRTASSGPEAIRATEVERPDLIVLDLMLPGMSGLAVLEELRRRPETLDIPVILLTARREEQDRIAGLRLGADDYVSKPFSPQELILRVGAVLRRVQQAPPVVKGGKVVRVGPFNVDSGAARAQVEGRDLDLTPTEYRLLMTLMERRGRVQSRRQLLEAVWEVTANIATRTVDMHVQRLRSKLGDEADWIETVRGFGYRFRNEPPR</sequence>
<dbReference type="SUPFAM" id="SSF46894">
    <property type="entry name" value="C-terminal effector domain of the bipartite response regulators"/>
    <property type="match status" value="1"/>
</dbReference>
<evidence type="ECO:0000259" key="9">
    <source>
        <dbReference type="PROSITE" id="PS51755"/>
    </source>
</evidence>
<dbReference type="SMART" id="SM00862">
    <property type="entry name" value="Trans_reg_C"/>
    <property type="match status" value="1"/>
</dbReference>
<protein>
    <submittedName>
        <fullName evidence="10">Two-component system phosphate regulon response regulator PhoB</fullName>
    </submittedName>
</protein>
<dbReference type="GO" id="GO:0000156">
    <property type="term" value="F:phosphorelay response regulator activity"/>
    <property type="evidence" value="ECO:0007669"/>
    <property type="project" value="TreeGrafter"/>
</dbReference>
<dbReference type="PANTHER" id="PTHR48111:SF1">
    <property type="entry name" value="TWO-COMPONENT RESPONSE REGULATOR ORR33"/>
    <property type="match status" value="1"/>
</dbReference>
<evidence type="ECO:0000256" key="1">
    <source>
        <dbReference type="ARBA" id="ARBA00022553"/>
    </source>
</evidence>
<evidence type="ECO:0000313" key="10">
    <source>
        <dbReference type="EMBL" id="MBB6073728.1"/>
    </source>
</evidence>
<dbReference type="EMBL" id="JACHIA010000028">
    <property type="protein sequence ID" value="MBB6073728.1"/>
    <property type="molecule type" value="Genomic_DNA"/>
</dbReference>
<dbReference type="InterPro" id="IPR001789">
    <property type="entry name" value="Sig_transdc_resp-reg_receiver"/>
</dbReference>
<dbReference type="PANTHER" id="PTHR48111">
    <property type="entry name" value="REGULATOR OF RPOS"/>
    <property type="match status" value="1"/>
</dbReference>
<dbReference type="Proteomes" id="UP000582837">
    <property type="component" value="Unassembled WGS sequence"/>
</dbReference>
<gene>
    <name evidence="10" type="ORF">HNQ61_005399</name>
</gene>